<name>A0AAV8VNG4_9CUCU</name>
<organism evidence="1 2">
    <name type="scientific">Exocentrus adspersus</name>
    <dbReference type="NCBI Taxonomy" id="1586481"/>
    <lineage>
        <taxon>Eukaryota</taxon>
        <taxon>Metazoa</taxon>
        <taxon>Ecdysozoa</taxon>
        <taxon>Arthropoda</taxon>
        <taxon>Hexapoda</taxon>
        <taxon>Insecta</taxon>
        <taxon>Pterygota</taxon>
        <taxon>Neoptera</taxon>
        <taxon>Endopterygota</taxon>
        <taxon>Coleoptera</taxon>
        <taxon>Polyphaga</taxon>
        <taxon>Cucujiformia</taxon>
        <taxon>Chrysomeloidea</taxon>
        <taxon>Cerambycidae</taxon>
        <taxon>Lamiinae</taxon>
        <taxon>Acanthocinini</taxon>
        <taxon>Exocentrus</taxon>
    </lineage>
</organism>
<proteinExistence type="predicted"/>
<dbReference type="SUPFAM" id="SSF53098">
    <property type="entry name" value="Ribonuclease H-like"/>
    <property type="match status" value="1"/>
</dbReference>
<dbReference type="AlphaFoldDB" id="A0AAV8VNG4"/>
<protein>
    <recommendedName>
        <fullName evidence="3">DUF4371 domain-containing protein</fullName>
    </recommendedName>
</protein>
<gene>
    <name evidence="1" type="ORF">NQ315_004596</name>
</gene>
<dbReference type="EMBL" id="JANEYG010000049">
    <property type="protein sequence ID" value="KAJ8915784.1"/>
    <property type="molecule type" value="Genomic_DNA"/>
</dbReference>
<evidence type="ECO:0000313" key="1">
    <source>
        <dbReference type="EMBL" id="KAJ8915784.1"/>
    </source>
</evidence>
<evidence type="ECO:0008006" key="3">
    <source>
        <dbReference type="Google" id="ProtNLM"/>
    </source>
</evidence>
<reference evidence="1 2" key="1">
    <citation type="journal article" date="2023" name="Insect Mol. Biol.">
        <title>Genome sequencing provides insights into the evolution of gene families encoding plant cell wall-degrading enzymes in longhorned beetles.</title>
        <authorList>
            <person name="Shin N.R."/>
            <person name="Okamura Y."/>
            <person name="Kirsch R."/>
            <person name="Pauchet Y."/>
        </authorList>
    </citation>
    <scope>NUCLEOTIDE SEQUENCE [LARGE SCALE GENOMIC DNA]</scope>
    <source>
        <strain evidence="1">EAD_L_NR</strain>
    </source>
</reference>
<comment type="caution">
    <text evidence="1">The sequence shown here is derived from an EMBL/GenBank/DDBJ whole genome shotgun (WGS) entry which is preliminary data.</text>
</comment>
<dbReference type="Proteomes" id="UP001159042">
    <property type="component" value="Unassembled WGS sequence"/>
</dbReference>
<evidence type="ECO:0000313" key="2">
    <source>
        <dbReference type="Proteomes" id="UP001159042"/>
    </source>
</evidence>
<dbReference type="InterPro" id="IPR052958">
    <property type="entry name" value="IFN-induced_PKR_regulator"/>
</dbReference>
<sequence length="336" mass="38712">MDKPEKLISQSYDGASVMSGGQSNVQTLIKRDYKYAFYVHCYAHSLNLILSQAASQNQDVRVFFSNLSDIANFFSHSPQRVAVLDEIVGQRIPQSSVAVWNFKSRTISTVYEHRELLIECMEKIEATSRQTVTINQATAICRMLHDSKFVFWLTVFSRILPHADILYNQLKETVTKPLQIHVAVTRFQNSLNKERNDMDSINTGFSEYVKTDLEYVKTEISEYGIQTKRRRNDENLYENPCIAAQEVCDTITSHIKERFSFTNHLNASTLFASVKFPIFEHNFPVQHLDATVVIRSRRQTVPKKIVDIHMASQVASKYRNGSQYVLWTLYRSESAT</sequence>
<dbReference type="InterPro" id="IPR012337">
    <property type="entry name" value="RNaseH-like_sf"/>
</dbReference>
<accession>A0AAV8VNG4</accession>
<keyword evidence="2" id="KW-1185">Reference proteome</keyword>
<dbReference type="PANTHER" id="PTHR46289">
    <property type="entry name" value="52 KDA REPRESSOR OF THE INHIBITOR OF THE PROTEIN KINASE-LIKE PROTEIN-RELATED"/>
    <property type="match status" value="1"/>
</dbReference>
<dbReference type="PANTHER" id="PTHR46289:SF17">
    <property type="entry name" value="HAT C-TERMINAL DIMERISATION DOMAIN-CONTAINING PROTEIN"/>
    <property type="match status" value="1"/>
</dbReference>